<dbReference type="AlphaFoldDB" id="A0A1N7FDL0"/>
<keyword evidence="1" id="KW-0472">Membrane</keyword>
<feature type="transmembrane region" description="Helical" evidence="1">
    <location>
        <begin position="286"/>
        <end position="304"/>
    </location>
</feature>
<dbReference type="EMBL" id="FTNV01000001">
    <property type="protein sequence ID" value="SIR98316.1"/>
    <property type="molecule type" value="Genomic_DNA"/>
</dbReference>
<feature type="transmembrane region" description="Helical" evidence="1">
    <location>
        <begin position="103"/>
        <end position="123"/>
    </location>
</feature>
<feature type="transmembrane region" description="Helical" evidence="1">
    <location>
        <begin position="43"/>
        <end position="66"/>
    </location>
</feature>
<dbReference type="Proteomes" id="UP000186019">
    <property type="component" value="Unassembled WGS sequence"/>
</dbReference>
<dbReference type="STRING" id="573024.SAMN05216208_1195"/>
<dbReference type="GO" id="GO:0016020">
    <property type="term" value="C:membrane"/>
    <property type="evidence" value="ECO:0007669"/>
    <property type="project" value="InterPro"/>
</dbReference>
<evidence type="ECO:0000256" key="1">
    <source>
        <dbReference type="SAM" id="Phobius"/>
    </source>
</evidence>
<feature type="transmembrane region" description="Helical" evidence="1">
    <location>
        <begin position="12"/>
        <end position="31"/>
    </location>
</feature>
<dbReference type="SUPFAM" id="SSF103481">
    <property type="entry name" value="Multidrug resistance efflux transporter EmrE"/>
    <property type="match status" value="2"/>
</dbReference>
<keyword evidence="1" id="KW-0812">Transmembrane</keyword>
<protein>
    <submittedName>
        <fullName evidence="3">Permease of the drug/metabolite transporter (DMT) superfamily</fullName>
    </submittedName>
</protein>
<dbReference type="PANTHER" id="PTHR22911:SF103">
    <property type="entry name" value="BLR2811 PROTEIN"/>
    <property type="match status" value="1"/>
</dbReference>
<evidence type="ECO:0000313" key="4">
    <source>
        <dbReference type="Proteomes" id="UP000186019"/>
    </source>
</evidence>
<accession>A0A1N7FDL0</accession>
<gene>
    <name evidence="3" type="ORF">SAMN05421666_0941</name>
</gene>
<keyword evidence="4" id="KW-1185">Reference proteome</keyword>
<feature type="transmembrane region" description="Helical" evidence="1">
    <location>
        <begin position="224"/>
        <end position="248"/>
    </location>
</feature>
<feature type="transmembrane region" description="Helical" evidence="1">
    <location>
        <begin position="260"/>
        <end position="280"/>
    </location>
</feature>
<name>A0A1N7FDL0_9RHOB</name>
<sequence length="320" mass="34368">MTSVAAPSSNTMGAFCAMAAILCFSFVDLGIKLLSETYALHQVVLLRSLVSLVVFGAFILPFSGGLKVFRTRRPGAHLLRGSFIVCANICLFLGLAAMPIADAVAIFFVSPLAIAVMSVVFLGETVGPRRWAAIAVGLVGVLLIVQPGTEAFQVASLLPAIAAILYGAMHMVTRRIRDTESAGTMTIYVILTFLVSSAVIGFFISDGRYEAGAHPALSFLLRAWPPLASADLWVIVMLGFAGVGGSWLITQAYRLSEAAFAAPFEYVAMPIAIFWGVVFFDTWPTLNAWAGIVLILGSGLYMLWREHRKGVPHPPSPTRR</sequence>
<dbReference type="OrthoDB" id="9812899at2"/>
<keyword evidence="1" id="KW-1133">Transmembrane helix</keyword>
<dbReference type="PANTHER" id="PTHR22911">
    <property type="entry name" value="ACYL-MALONYL CONDENSING ENZYME-RELATED"/>
    <property type="match status" value="1"/>
</dbReference>
<dbReference type="RefSeq" id="WP_076531390.1">
    <property type="nucleotide sequence ID" value="NZ_CANNEL010000001.1"/>
</dbReference>
<feature type="transmembrane region" description="Helical" evidence="1">
    <location>
        <begin position="78"/>
        <end position="97"/>
    </location>
</feature>
<proteinExistence type="predicted"/>
<dbReference type="Pfam" id="PF00892">
    <property type="entry name" value="EamA"/>
    <property type="match status" value="1"/>
</dbReference>
<feature type="domain" description="EamA" evidence="2">
    <location>
        <begin position="12"/>
        <end position="145"/>
    </location>
</feature>
<reference evidence="4" key="1">
    <citation type="submission" date="2017-01" db="EMBL/GenBank/DDBJ databases">
        <authorList>
            <person name="Varghese N."/>
            <person name="Submissions S."/>
        </authorList>
    </citation>
    <scope>NUCLEOTIDE SEQUENCE [LARGE SCALE GENOMIC DNA]</scope>
    <source>
        <strain evidence="4">DSM 29590</strain>
    </source>
</reference>
<feature type="transmembrane region" description="Helical" evidence="1">
    <location>
        <begin position="130"/>
        <end position="148"/>
    </location>
</feature>
<dbReference type="Gene3D" id="1.10.3730.20">
    <property type="match status" value="1"/>
</dbReference>
<dbReference type="InterPro" id="IPR037185">
    <property type="entry name" value="EmrE-like"/>
</dbReference>
<dbReference type="InterPro" id="IPR000620">
    <property type="entry name" value="EamA_dom"/>
</dbReference>
<evidence type="ECO:0000313" key="3">
    <source>
        <dbReference type="EMBL" id="SIR98316.1"/>
    </source>
</evidence>
<feature type="transmembrane region" description="Helical" evidence="1">
    <location>
        <begin position="185"/>
        <end position="204"/>
    </location>
</feature>
<feature type="transmembrane region" description="Helical" evidence="1">
    <location>
        <begin position="154"/>
        <end position="173"/>
    </location>
</feature>
<organism evidence="3 4">
    <name type="scientific">Roseovarius nanhaiticus</name>
    <dbReference type="NCBI Taxonomy" id="573024"/>
    <lineage>
        <taxon>Bacteria</taxon>
        <taxon>Pseudomonadati</taxon>
        <taxon>Pseudomonadota</taxon>
        <taxon>Alphaproteobacteria</taxon>
        <taxon>Rhodobacterales</taxon>
        <taxon>Roseobacteraceae</taxon>
        <taxon>Roseovarius</taxon>
    </lineage>
</organism>
<evidence type="ECO:0000259" key="2">
    <source>
        <dbReference type="Pfam" id="PF00892"/>
    </source>
</evidence>